<gene>
    <name evidence="2" type="ORF">GGR88_001075</name>
</gene>
<dbReference type="RefSeq" id="WP_342449725.1">
    <property type="nucleotide sequence ID" value="NZ_JAATJE010000001.1"/>
</dbReference>
<dbReference type="Gene3D" id="1.10.10.2520">
    <property type="entry name" value="Cell wall hydrolase SleB, domain 1"/>
    <property type="match status" value="1"/>
</dbReference>
<proteinExistence type="predicted"/>
<dbReference type="Proteomes" id="UP000734218">
    <property type="component" value="Unassembled WGS sequence"/>
</dbReference>
<reference evidence="2 3" key="1">
    <citation type="submission" date="2020-03" db="EMBL/GenBank/DDBJ databases">
        <title>Genomic Encyclopedia of Type Strains, Phase IV (KMG-IV): sequencing the most valuable type-strain genomes for metagenomic binning, comparative biology and taxonomic classification.</title>
        <authorList>
            <person name="Goeker M."/>
        </authorList>
    </citation>
    <scope>NUCLEOTIDE SEQUENCE [LARGE SCALE GENOMIC DNA]</scope>
    <source>
        <strain evidence="2 3">DSM 27651</strain>
    </source>
</reference>
<comment type="caution">
    <text evidence="2">The sequence shown here is derived from an EMBL/GenBank/DDBJ whole genome shotgun (WGS) entry which is preliminary data.</text>
</comment>
<dbReference type="EMBL" id="JAATJE010000001">
    <property type="protein sequence ID" value="NJC33601.1"/>
    <property type="molecule type" value="Genomic_DNA"/>
</dbReference>
<organism evidence="2 3">
    <name type="scientific">Sphingomonas jejuensis</name>
    <dbReference type="NCBI Taxonomy" id="904715"/>
    <lineage>
        <taxon>Bacteria</taxon>
        <taxon>Pseudomonadati</taxon>
        <taxon>Pseudomonadota</taxon>
        <taxon>Alphaproteobacteria</taxon>
        <taxon>Sphingomonadales</taxon>
        <taxon>Sphingomonadaceae</taxon>
        <taxon>Sphingomonas</taxon>
    </lineage>
</organism>
<dbReference type="InterPro" id="IPR011105">
    <property type="entry name" value="Cell_wall_hydrolase_SleB"/>
</dbReference>
<evidence type="ECO:0000313" key="3">
    <source>
        <dbReference type="Proteomes" id="UP000734218"/>
    </source>
</evidence>
<accession>A0ABX0XLF8</accession>
<evidence type="ECO:0000313" key="2">
    <source>
        <dbReference type="EMBL" id="NJC33601.1"/>
    </source>
</evidence>
<name>A0ABX0XLF8_9SPHN</name>
<keyword evidence="3" id="KW-1185">Reference proteome</keyword>
<dbReference type="Pfam" id="PF07486">
    <property type="entry name" value="Hydrolase_2"/>
    <property type="match status" value="1"/>
</dbReference>
<dbReference type="InterPro" id="IPR042047">
    <property type="entry name" value="SleB_dom1"/>
</dbReference>
<feature type="domain" description="Cell wall hydrolase SleB" evidence="1">
    <location>
        <begin position="109"/>
        <end position="217"/>
    </location>
</feature>
<evidence type="ECO:0000259" key="1">
    <source>
        <dbReference type="Pfam" id="PF07486"/>
    </source>
</evidence>
<sequence>MGAAAAVLLIAAGAILPRGDVDGVRALSEVTVAGSAPARRMVHAAPPQVEPVELEPIAPDDAVAINAAIPFSTLPNPAARPFRFAGDAEAKARAVDCLASAMYYEAATEGDDGQRAVGQVVLNRVRHPAFPKSVCGVVFQGAERRTGCQFTFTCDGALARVPREAGWARARRLAEAALEGRVFRPVGQATHYHTNWVLPYWSGSLDKIVAVGTHLFFRWAGWWGTPPAFRRSVSGSEPVVPRLAFTSAAHRTGDVPDAALRLLADAVGTPVAATQQRPPLLADAGTADSSIAAPRIAADGPPSALIRPGEDSFIYLLDAAAPDAFPAVARRACGAKPFCKFQGWTDTAQLPAGYPVPSDRLATMSFSYLRDRDAGFDKMLWNCRQFPRSDPSQCMRG</sequence>
<protein>
    <submittedName>
        <fullName evidence="2">Spore germination cell wall hydrolase CwlJ-like protein</fullName>
    </submittedName>
</protein>